<reference evidence="2" key="2">
    <citation type="submission" date="2023-05" db="EMBL/GenBank/DDBJ databases">
        <authorList>
            <consortium name="Lawrence Berkeley National Laboratory"/>
            <person name="Steindorff A."/>
            <person name="Hensen N."/>
            <person name="Bonometti L."/>
            <person name="Westerberg I."/>
            <person name="Brannstrom I.O."/>
            <person name="Guillou S."/>
            <person name="Cros-Aarteil S."/>
            <person name="Calhoun S."/>
            <person name="Haridas S."/>
            <person name="Kuo A."/>
            <person name="Mondo S."/>
            <person name="Pangilinan J."/>
            <person name="Riley R."/>
            <person name="Labutti K."/>
            <person name="Andreopoulos B."/>
            <person name="Lipzen A."/>
            <person name="Chen C."/>
            <person name="Yanf M."/>
            <person name="Daum C."/>
            <person name="Ng V."/>
            <person name="Clum A."/>
            <person name="Ohm R."/>
            <person name="Martin F."/>
            <person name="Silar P."/>
            <person name="Natvig D."/>
            <person name="Lalanne C."/>
            <person name="Gautier V."/>
            <person name="Ament-Velasquez S.L."/>
            <person name="Kruys A."/>
            <person name="Hutchinson M.I."/>
            <person name="Powell A.J."/>
            <person name="Barry K."/>
            <person name="Miller A.N."/>
            <person name="Grigoriev I.V."/>
            <person name="Debuchy R."/>
            <person name="Gladieux P."/>
            <person name="Thoren M.H."/>
            <person name="Johannesson H."/>
        </authorList>
    </citation>
    <scope>NUCLEOTIDE SEQUENCE</scope>
    <source>
        <strain evidence="2">PSN293</strain>
    </source>
</reference>
<dbReference type="EMBL" id="MU858204">
    <property type="protein sequence ID" value="KAK4209473.1"/>
    <property type="molecule type" value="Genomic_DNA"/>
</dbReference>
<comment type="subunit">
    <text evidence="1">Component of the NuA4 histone acetyltransferase complex.</text>
</comment>
<name>A0AAN6XZI6_9PEZI</name>
<keyword evidence="3" id="KW-1185">Reference proteome</keyword>
<evidence type="ECO:0000256" key="1">
    <source>
        <dbReference type="ARBA" id="ARBA00011353"/>
    </source>
</evidence>
<dbReference type="InterPro" id="IPR016197">
    <property type="entry name" value="Chromo-like_dom_sf"/>
</dbReference>
<organism evidence="2 3">
    <name type="scientific">Rhypophila decipiens</name>
    <dbReference type="NCBI Taxonomy" id="261697"/>
    <lineage>
        <taxon>Eukaryota</taxon>
        <taxon>Fungi</taxon>
        <taxon>Dikarya</taxon>
        <taxon>Ascomycota</taxon>
        <taxon>Pezizomycotina</taxon>
        <taxon>Sordariomycetes</taxon>
        <taxon>Sordariomycetidae</taxon>
        <taxon>Sordariales</taxon>
        <taxon>Naviculisporaceae</taxon>
        <taxon>Rhypophila</taxon>
    </lineage>
</organism>
<comment type="caution">
    <text evidence="2">The sequence shown here is derived from an EMBL/GenBank/DDBJ whole genome shotgun (WGS) entry which is preliminary data.</text>
</comment>
<evidence type="ECO:0000313" key="2">
    <source>
        <dbReference type="EMBL" id="KAK4209473.1"/>
    </source>
</evidence>
<protein>
    <recommendedName>
        <fullName evidence="4">Chromo domain-containing protein</fullName>
    </recommendedName>
</protein>
<gene>
    <name evidence="2" type="ORF">QBC37DRAFT_404316</name>
</gene>
<accession>A0AAN6XZI6</accession>
<evidence type="ECO:0008006" key="4">
    <source>
        <dbReference type="Google" id="ProtNLM"/>
    </source>
</evidence>
<dbReference type="SUPFAM" id="SSF54160">
    <property type="entry name" value="Chromo domain-like"/>
    <property type="match status" value="1"/>
</dbReference>
<reference evidence="2" key="1">
    <citation type="journal article" date="2023" name="Mol. Phylogenet. Evol.">
        <title>Genome-scale phylogeny and comparative genomics of the fungal order Sordariales.</title>
        <authorList>
            <person name="Hensen N."/>
            <person name="Bonometti L."/>
            <person name="Westerberg I."/>
            <person name="Brannstrom I.O."/>
            <person name="Guillou S."/>
            <person name="Cros-Aarteil S."/>
            <person name="Calhoun S."/>
            <person name="Haridas S."/>
            <person name="Kuo A."/>
            <person name="Mondo S."/>
            <person name="Pangilinan J."/>
            <person name="Riley R."/>
            <person name="LaButti K."/>
            <person name="Andreopoulos B."/>
            <person name="Lipzen A."/>
            <person name="Chen C."/>
            <person name="Yan M."/>
            <person name="Daum C."/>
            <person name="Ng V."/>
            <person name="Clum A."/>
            <person name="Steindorff A."/>
            <person name="Ohm R.A."/>
            <person name="Martin F."/>
            <person name="Silar P."/>
            <person name="Natvig D.O."/>
            <person name="Lalanne C."/>
            <person name="Gautier V."/>
            <person name="Ament-Velasquez S.L."/>
            <person name="Kruys A."/>
            <person name="Hutchinson M.I."/>
            <person name="Powell A.J."/>
            <person name="Barry K."/>
            <person name="Miller A.N."/>
            <person name="Grigoriev I.V."/>
            <person name="Debuchy R."/>
            <person name="Gladieux P."/>
            <person name="Hiltunen Thoren M."/>
            <person name="Johannesson H."/>
        </authorList>
    </citation>
    <scope>NUCLEOTIDE SEQUENCE</scope>
    <source>
        <strain evidence="2">PSN293</strain>
    </source>
</reference>
<evidence type="ECO:0000313" key="3">
    <source>
        <dbReference type="Proteomes" id="UP001301769"/>
    </source>
</evidence>
<dbReference type="Proteomes" id="UP001301769">
    <property type="component" value="Unassembled WGS sequence"/>
</dbReference>
<proteinExistence type="predicted"/>
<sequence length="256" mass="29079">MDCCTDLTLSSACGDSLWRTAENHDRAGSDPPPHLENSDYAMPAGGILVCDRPLLPKAPADPGAQNFSRPSLVPENSIDLSLENYGAFLGQMDGLSVEGLYPVVQSTAAQPQDMRMESLSRTTQITIKVPKCPEGDKGAAHQENPLADNLYSVEVLLDRWRQDHFYVKWLDGTCSWEPRETIEDRALIKALNKTHRGLNHGVQVLDTRRDSDGMRDRVRWKGGKWKDQWLHEKYLGRELVRQYRPKKKTKRKRRRG</sequence>
<dbReference type="AlphaFoldDB" id="A0AAN6XZI6"/>